<evidence type="ECO:0000259" key="9">
    <source>
        <dbReference type="PROSITE" id="PS51194"/>
    </source>
</evidence>
<dbReference type="Gene3D" id="3.40.50.300">
    <property type="entry name" value="P-loop containing nucleotide triphosphate hydrolases"/>
    <property type="match status" value="6"/>
</dbReference>
<keyword evidence="3" id="KW-0547">Nucleotide-binding</keyword>
<dbReference type="Gene3D" id="1.10.150.20">
    <property type="entry name" value="5' to 3' exonuclease, C-terminal subdomain"/>
    <property type="match status" value="2"/>
</dbReference>
<dbReference type="PROSITE" id="PS51192">
    <property type="entry name" value="HELICASE_ATP_BIND_1"/>
    <property type="match status" value="2"/>
</dbReference>
<feature type="compositionally biased region" description="Basic and acidic residues" evidence="7">
    <location>
        <begin position="50"/>
        <end position="71"/>
    </location>
</feature>
<evidence type="ECO:0000313" key="11">
    <source>
        <dbReference type="Proteomes" id="UP001318860"/>
    </source>
</evidence>
<dbReference type="SMART" id="SM00487">
    <property type="entry name" value="DEXDc"/>
    <property type="match status" value="2"/>
</dbReference>
<dbReference type="InterPro" id="IPR048863">
    <property type="entry name" value="BRR2_plug"/>
</dbReference>
<dbReference type="InterPro" id="IPR057842">
    <property type="entry name" value="WH_MER3"/>
</dbReference>
<dbReference type="InterPro" id="IPR014756">
    <property type="entry name" value="Ig_E-set"/>
</dbReference>
<proteinExistence type="inferred from homology"/>
<evidence type="ECO:0000256" key="3">
    <source>
        <dbReference type="ARBA" id="ARBA00022741"/>
    </source>
</evidence>
<keyword evidence="4" id="KW-0378">Hydrolase</keyword>
<dbReference type="Gene3D" id="2.60.40.150">
    <property type="entry name" value="C2 domain"/>
    <property type="match status" value="2"/>
</dbReference>
<feature type="region of interest" description="Disordered" evidence="7">
    <location>
        <begin position="217"/>
        <end position="247"/>
    </location>
</feature>
<dbReference type="Gene3D" id="1.10.10.10">
    <property type="entry name" value="Winged helix-like DNA-binding domain superfamily/Winged helix DNA-binding domain"/>
    <property type="match status" value="2"/>
</dbReference>
<dbReference type="SUPFAM" id="SSF46785">
    <property type="entry name" value="Winged helix' DNA-binding domain"/>
    <property type="match status" value="2"/>
</dbReference>
<dbReference type="Proteomes" id="UP001318860">
    <property type="component" value="Unassembled WGS sequence"/>
</dbReference>
<dbReference type="SMART" id="SM00490">
    <property type="entry name" value="HELICc"/>
    <property type="match status" value="1"/>
</dbReference>
<reference evidence="10 11" key="1">
    <citation type="journal article" date="2021" name="Comput. Struct. Biotechnol. J.">
        <title>De novo genome assembly of the potent medicinal plant Rehmannia glutinosa using nanopore technology.</title>
        <authorList>
            <person name="Ma L."/>
            <person name="Dong C."/>
            <person name="Song C."/>
            <person name="Wang X."/>
            <person name="Zheng X."/>
            <person name="Niu Y."/>
            <person name="Chen S."/>
            <person name="Feng W."/>
        </authorList>
    </citation>
    <scope>NUCLEOTIDE SEQUENCE [LARGE SCALE GENOMIC DNA]</scope>
    <source>
        <strain evidence="10">DH-2019</strain>
    </source>
</reference>
<feature type="domain" description="Helicase C-terminal" evidence="9">
    <location>
        <begin position="727"/>
        <end position="929"/>
    </location>
</feature>
<evidence type="ECO:0000256" key="7">
    <source>
        <dbReference type="SAM" id="MobiDB-lite"/>
    </source>
</evidence>
<organism evidence="10 11">
    <name type="scientific">Rehmannia glutinosa</name>
    <name type="common">Chinese foxglove</name>
    <dbReference type="NCBI Taxonomy" id="99300"/>
    <lineage>
        <taxon>Eukaryota</taxon>
        <taxon>Viridiplantae</taxon>
        <taxon>Streptophyta</taxon>
        <taxon>Embryophyta</taxon>
        <taxon>Tracheophyta</taxon>
        <taxon>Spermatophyta</taxon>
        <taxon>Magnoliopsida</taxon>
        <taxon>eudicotyledons</taxon>
        <taxon>Gunneridae</taxon>
        <taxon>Pentapetalae</taxon>
        <taxon>asterids</taxon>
        <taxon>lamiids</taxon>
        <taxon>Lamiales</taxon>
        <taxon>Orobanchaceae</taxon>
        <taxon>Rehmannieae</taxon>
        <taxon>Rehmannia</taxon>
    </lineage>
</organism>
<evidence type="ECO:0000313" key="10">
    <source>
        <dbReference type="EMBL" id="KAK6123342.1"/>
    </source>
</evidence>
<dbReference type="Pfam" id="PF00270">
    <property type="entry name" value="DEAD"/>
    <property type="match status" value="2"/>
</dbReference>
<protein>
    <submittedName>
        <fullName evidence="10">Uncharacterized protein</fullName>
    </submittedName>
</protein>
<dbReference type="PIRSF" id="PIRSF039073">
    <property type="entry name" value="BRR2"/>
    <property type="match status" value="1"/>
</dbReference>
<dbReference type="InterPro" id="IPR036390">
    <property type="entry name" value="WH_DNA-bd_sf"/>
</dbReference>
<dbReference type="InterPro" id="IPR050474">
    <property type="entry name" value="Hel308_SKI2-like"/>
</dbReference>
<feature type="domain" description="Helicase ATP-binding" evidence="8">
    <location>
        <begin position="517"/>
        <end position="700"/>
    </location>
</feature>
<comment type="similarity">
    <text evidence="1">Belongs to the disease resistance NB-LRR family.</text>
</comment>
<feature type="compositionally biased region" description="Acidic residues" evidence="7">
    <location>
        <begin position="217"/>
        <end position="244"/>
    </location>
</feature>
<dbReference type="Pfam" id="PF21188">
    <property type="entry name" value="BRR2_plug"/>
    <property type="match status" value="1"/>
</dbReference>
<comment type="caution">
    <text evidence="10">The sequence shown here is derived from an EMBL/GenBank/DDBJ whole genome shotgun (WGS) entry which is preliminary data.</text>
</comment>
<dbReference type="SUPFAM" id="SSF81296">
    <property type="entry name" value="E set domains"/>
    <property type="match status" value="2"/>
</dbReference>
<dbReference type="SMART" id="SM00973">
    <property type="entry name" value="Sec63"/>
    <property type="match status" value="2"/>
</dbReference>
<dbReference type="EMBL" id="JABTTQ020002572">
    <property type="protein sequence ID" value="KAK6123342.1"/>
    <property type="molecule type" value="Genomic_DNA"/>
</dbReference>
<dbReference type="Pfam" id="PF02889">
    <property type="entry name" value="Sec63"/>
    <property type="match status" value="2"/>
</dbReference>
<keyword evidence="2" id="KW-0677">Repeat</keyword>
<keyword evidence="6" id="KW-0067">ATP-binding</keyword>
<dbReference type="SUPFAM" id="SSF52540">
    <property type="entry name" value="P-loop containing nucleoside triphosphate hydrolases"/>
    <property type="match status" value="4"/>
</dbReference>
<dbReference type="SUPFAM" id="SSF158702">
    <property type="entry name" value="Sec63 N-terminal domain-like"/>
    <property type="match status" value="2"/>
</dbReference>
<evidence type="ECO:0000256" key="5">
    <source>
        <dbReference type="ARBA" id="ARBA00022806"/>
    </source>
</evidence>
<name>A0ABR0UMB7_REHGL</name>
<dbReference type="InterPro" id="IPR004179">
    <property type="entry name" value="Sec63-dom"/>
</dbReference>
<feature type="domain" description="Helicase ATP-binding" evidence="8">
    <location>
        <begin position="1369"/>
        <end position="1486"/>
    </location>
</feature>
<dbReference type="InterPro" id="IPR036388">
    <property type="entry name" value="WH-like_DNA-bd_sf"/>
</dbReference>
<dbReference type="PANTHER" id="PTHR47961">
    <property type="entry name" value="DNA POLYMERASE THETA, PUTATIVE (AFU_ORTHOLOGUE AFUA_1G05260)-RELATED"/>
    <property type="match status" value="1"/>
</dbReference>
<evidence type="ECO:0000256" key="6">
    <source>
        <dbReference type="ARBA" id="ARBA00022840"/>
    </source>
</evidence>
<keyword evidence="11" id="KW-1185">Reference proteome</keyword>
<evidence type="ECO:0000256" key="4">
    <source>
        <dbReference type="ARBA" id="ARBA00022801"/>
    </source>
</evidence>
<dbReference type="InterPro" id="IPR014001">
    <property type="entry name" value="Helicase_ATP-bd"/>
</dbReference>
<dbReference type="InterPro" id="IPR001650">
    <property type="entry name" value="Helicase_C-like"/>
</dbReference>
<dbReference type="PROSITE" id="PS51194">
    <property type="entry name" value="HELICASE_CTER"/>
    <property type="match status" value="1"/>
</dbReference>
<evidence type="ECO:0000259" key="8">
    <source>
        <dbReference type="PROSITE" id="PS51192"/>
    </source>
</evidence>
<dbReference type="InterPro" id="IPR027417">
    <property type="entry name" value="P-loop_NTPase"/>
</dbReference>
<dbReference type="Pfam" id="PF00271">
    <property type="entry name" value="Helicase_C"/>
    <property type="match status" value="1"/>
</dbReference>
<dbReference type="InterPro" id="IPR035892">
    <property type="entry name" value="C2_domain_sf"/>
</dbReference>
<dbReference type="CDD" id="cd18019">
    <property type="entry name" value="DEXHc_Brr2_1"/>
    <property type="match status" value="1"/>
</dbReference>
<dbReference type="Gene3D" id="1.10.3380.10">
    <property type="entry name" value="Sec63 N-terminal domain-like domain"/>
    <property type="match status" value="2"/>
</dbReference>
<sequence>MAHPGGGAEAHARFKQYEYRANSSLVLTTDSRPRDTHEPTGEPESLWGKIDPKSFGDRAYRDKPPELEEKLKKSKKKKDREPAFEAAPPKSKRRRLQEESVLTSSEEGVYQPKTKETRAAYEAMLSVIQQQLGGQPLNIVSGAADEILAVLKNDTIKNPDKKKEIEKLLNPIPGPTFDQLVSIGRLITDYQDGGDAGDAAVNGDDGLDDDVGVAVEFEENEEEEEESDLDMVPEDEEEDDDLTEVDGSGAMQMGGGIDDDDEQEANEGMTLNVQDIDAYWLQRKISQAYDQKIDPQQSQKLAEEVLKILAEGDDREVETKLLVHLQFDKFSLIKYLLRNRLKVVWCTRLARAEDQEKRKEIEEEMMGLGPDHAAILEQLHATRATAKERQKIVAKNIREEARRLKDETGGDGDRERHQLVDRDADSGWLKGQRQLLDLDSLAFHQGGLFMANKKCELPVGSYRNHRKGYEEVHVPALKPMPLAAGEQLVKISDMPDWAQPAFRGMSQLNRVQSKVYETALFSAVNILLCAPTGAGKTNVAMLTILQQIALNMNEDGSINHSNYKIVYVAPMKALVAEVVGNLSNRLEHYGVKVKELSGDQTLTRQQIEETQIIVTTPEKWDIITRKSGDRTYTQLVKLLIIDEIHLLHDNRGPVLESIIARTVRQIETTKEHIRLVGLSATLPNYEDVAVLLRVNLKEKGLFHFDNSYRPVPLAQQYIGITVKKPLQRFQLMNDVCYEKVISVAGKHQVLIFVHSRKETTKTARAIRDTALANDTLGKFLKEDSASREILQSHTELVKSSDLKDLLPYGFAIHHAGMVRADRQIVEELFADGHVQVLVSTATLAWGVNLPAHTVIIKGTQIYNPEKGAWTELSPLDVMQMLGRAGRPQYDTYGEGIIITGHSELQYYLSLMNQQLPIESQFISKLADQLNAEIVLGTVQNAREACKWLLYTYLWVRMVRNPTLYGLAPDVQERDETLEERRADLIHSAATVLDKNNLVKYDRKSGYFQVTDLGRIASYYYISHGTISTYNEYLKPTMGDIELCRLFSLSEEFKYVTVRQDEKMELAKLLDRVPIPIKESLEEPSAKINVLLQAYISQLKLEGLSLTSDLVYITQSAGRLMRALFEIVLKRGWAQLAEKALKLCKMIGKRMWSVQTPLRQFHGIPNEILMKLEKKDLAWERYYDLSAQEIGELIRFPKMGRTLHKFIHQFPKLNLNAHVQPITRSVLRVELTITPDFQWDDKVHGYVEPFWIIVEDNDGEYILHHEYFMLKKQYIDEDHTLNFTVPIYEPLPPQYFINVVSDRWLGAQTVLPVSFRHLILPEKYPPPTELLDLQPLPVTALRNPAYEALYQHFKHFNPVQTQERYHDWKKKFGEGLGMRVVELTGETATDLKLLEKGQIIISTPEKWDALSRRWKQRKHVQQVSLFIIDELHLIGGQGGPVLEIIVSRMRYITSQLENKIRIVALSTSLANAKDLGEWIGATSHGLFNFPPGVRPVPLEIHIQGVDIANFEARMQAMTKPTYTAIVQHAKNGKPAIVFVPTRKHARLTAVDLMTYSSVDSEQKPLFLLQPPEEVEPFVANIKEPMVASSLCDEQFDVLGVPLSAHLVVVMGTQYYDGRENSHTDYPVTDLLQMMGHASRPLVDNSGKCVILCHAPRKEYYKKFLYEAFPVESHLHHYLHDNLNAEVVVGVIQNKQDAVDYLTWTFMYRRLTQNPNYYNLQGVSHRHLSDHLSELVENTLSDLEASKCVSVEDEYLLSPLNLGMIASYYYISYTTIERFSSSLTSKTKLKGLLEILASASEYELLPIRPGEEELIRRLINHQRFSFENPKFTDPNVKANALLQAHFSRQMIGGNLASDQQEVLIYACRLLQAMVDVISSNGWLSLALLAMEVSQMVTQGMWERDSMLLQLPHFTKELAKRCQENPGKSIETVFDLVEMEDDERRELLQMSDSQLIDIARFCNRFPNIDLTYDVLDSDNVRAGEALVCMSALNVILKGGRRVTLQRKSRVKLDFTAPTEPGKKTYTLYFMCDSYLGCDQEYTFTVDVKEAAAEDDS</sequence>
<feature type="region of interest" description="Disordered" evidence="7">
    <location>
        <begin position="25"/>
        <end position="114"/>
    </location>
</feature>
<accession>A0ABR0UMB7</accession>
<keyword evidence="5" id="KW-0347">Helicase</keyword>
<evidence type="ECO:0000256" key="1">
    <source>
        <dbReference type="ARBA" id="ARBA00008894"/>
    </source>
</evidence>
<gene>
    <name evidence="10" type="ORF">DH2020_042914</name>
</gene>
<dbReference type="Pfam" id="PF23445">
    <property type="entry name" value="WHD_SNRNP200"/>
    <property type="match status" value="2"/>
</dbReference>
<evidence type="ECO:0000256" key="2">
    <source>
        <dbReference type="ARBA" id="ARBA00022737"/>
    </source>
</evidence>
<dbReference type="InterPro" id="IPR011545">
    <property type="entry name" value="DEAD/DEAH_box_helicase_dom"/>
</dbReference>
<feature type="compositionally biased region" description="Basic and acidic residues" evidence="7">
    <location>
        <begin position="31"/>
        <end position="40"/>
    </location>
</feature>
<dbReference type="PANTHER" id="PTHR47961:SF4">
    <property type="entry name" value="ACTIVATING SIGNAL COINTEGRATOR 1 COMPLEX SUBUNIT 3"/>
    <property type="match status" value="1"/>
</dbReference>
<dbReference type="Pfam" id="PF18149">
    <property type="entry name" value="Helicase_PWI"/>
    <property type="match status" value="1"/>
</dbReference>
<dbReference type="InterPro" id="IPR041094">
    <property type="entry name" value="Brr2_helicase_PWI"/>
</dbReference>
<dbReference type="CDD" id="cd18795">
    <property type="entry name" value="SF2_C_Ski2"/>
    <property type="match status" value="1"/>
</dbReference>